<dbReference type="Proteomes" id="UP001187415">
    <property type="component" value="Unassembled WGS sequence"/>
</dbReference>
<accession>A0AA88S7E7</accession>
<evidence type="ECO:0000313" key="2">
    <source>
        <dbReference type="Proteomes" id="UP001187415"/>
    </source>
</evidence>
<dbReference type="EMBL" id="JAUPFM010000018">
    <property type="protein sequence ID" value="KAK2822775.1"/>
    <property type="molecule type" value="Genomic_DNA"/>
</dbReference>
<gene>
    <name evidence="1" type="ORF">Q5P01_022840</name>
</gene>
<comment type="caution">
    <text evidence="1">The sequence shown here is derived from an EMBL/GenBank/DDBJ whole genome shotgun (WGS) entry which is preliminary data.</text>
</comment>
<keyword evidence="2" id="KW-1185">Reference proteome</keyword>
<name>A0AA88S7E7_CHASR</name>
<organism evidence="1 2">
    <name type="scientific">Channa striata</name>
    <name type="common">Snakehead murrel</name>
    <name type="synonym">Ophicephalus striatus</name>
    <dbReference type="NCBI Taxonomy" id="64152"/>
    <lineage>
        <taxon>Eukaryota</taxon>
        <taxon>Metazoa</taxon>
        <taxon>Chordata</taxon>
        <taxon>Craniata</taxon>
        <taxon>Vertebrata</taxon>
        <taxon>Euteleostomi</taxon>
        <taxon>Actinopterygii</taxon>
        <taxon>Neopterygii</taxon>
        <taxon>Teleostei</taxon>
        <taxon>Neoteleostei</taxon>
        <taxon>Acanthomorphata</taxon>
        <taxon>Anabantaria</taxon>
        <taxon>Anabantiformes</taxon>
        <taxon>Channoidei</taxon>
        <taxon>Channidae</taxon>
        <taxon>Channa</taxon>
    </lineage>
</organism>
<dbReference type="AlphaFoldDB" id="A0AA88S7E7"/>
<evidence type="ECO:0000313" key="1">
    <source>
        <dbReference type="EMBL" id="KAK2822775.1"/>
    </source>
</evidence>
<reference evidence="1" key="1">
    <citation type="submission" date="2023-07" db="EMBL/GenBank/DDBJ databases">
        <title>Chromosome-level Genome Assembly of Striped Snakehead (Channa striata).</title>
        <authorList>
            <person name="Liu H."/>
        </authorList>
    </citation>
    <scope>NUCLEOTIDE SEQUENCE</scope>
    <source>
        <strain evidence="1">Gz</strain>
        <tissue evidence="1">Muscle</tissue>
    </source>
</reference>
<proteinExistence type="predicted"/>
<sequence length="71" mass="8045">MEQGPGDRGNREDQRTANSPRVRCFNVCVVRAVDRRLESVSKNADSQAAWRGNVYNQKGERRKSGLLHFAV</sequence>
<protein>
    <submittedName>
        <fullName evidence="1">Uncharacterized protein</fullName>
    </submittedName>
</protein>